<accession>A0ABU7IDE9</accession>
<comment type="caution">
    <text evidence="1">The sequence shown here is derived from an EMBL/GenBank/DDBJ whole genome shotgun (WGS) entry which is preliminary data.</text>
</comment>
<dbReference type="Proteomes" id="UP001343698">
    <property type="component" value="Unassembled WGS sequence"/>
</dbReference>
<evidence type="ECO:0000313" key="2">
    <source>
        <dbReference type="Proteomes" id="UP001343698"/>
    </source>
</evidence>
<evidence type="ECO:0000313" key="1">
    <source>
        <dbReference type="EMBL" id="MEE1970955.1"/>
    </source>
</evidence>
<dbReference type="EMBL" id="JAZDDF010000001">
    <property type="protein sequence ID" value="MEE1970955.1"/>
    <property type="molecule type" value="Genomic_DNA"/>
</dbReference>
<dbReference type="SUPFAM" id="SSF49265">
    <property type="entry name" value="Fibronectin type III"/>
    <property type="match status" value="1"/>
</dbReference>
<organism evidence="1 2">
    <name type="scientific">Maribacter flavus</name>
    <dbReference type="NCBI Taxonomy" id="1658664"/>
    <lineage>
        <taxon>Bacteria</taxon>
        <taxon>Pseudomonadati</taxon>
        <taxon>Bacteroidota</taxon>
        <taxon>Flavobacteriia</taxon>
        <taxon>Flavobacteriales</taxon>
        <taxon>Flavobacteriaceae</taxon>
        <taxon>Maribacter</taxon>
    </lineage>
</organism>
<proteinExistence type="predicted"/>
<keyword evidence="2" id="KW-1185">Reference proteome</keyword>
<protein>
    <recommendedName>
        <fullName evidence="3">Fibronectin type-III domain-containing protein</fullName>
    </recommendedName>
</protein>
<reference evidence="1 2" key="1">
    <citation type="submission" date="2024-01" db="EMBL/GenBank/DDBJ databases">
        <title>Maribacter spp. originated from different algae showed divergent polysaccharides utilization ability.</title>
        <authorList>
            <person name="Wang H."/>
            <person name="Wu Y."/>
        </authorList>
    </citation>
    <scope>NUCLEOTIDE SEQUENCE [LARGE SCALE GENOMIC DNA]</scope>
    <source>
        <strain evidence="1 2">KPT27_14</strain>
    </source>
</reference>
<name>A0ABU7IDE9_9FLAO</name>
<dbReference type="RefSeq" id="WP_246160804.1">
    <property type="nucleotide sequence ID" value="NZ_JAZDDF010000001.1"/>
</dbReference>
<dbReference type="InterPro" id="IPR036116">
    <property type="entry name" value="FN3_sf"/>
</dbReference>
<dbReference type="Gene3D" id="2.60.40.10">
    <property type="entry name" value="Immunoglobulins"/>
    <property type="match status" value="2"/>
</dbReference>
<dbReference type="PROSITE" id="PS51257">
    <property type="entry name" value="PROKAR_LIPOPROTEIN"/>
    <property type="match status" value="1"/>
</dbReference>
<evidence type="ECO:0008006" key="3">
    <source>
        <dbReference type="Google" id="ProtNLM"/>
    </source>
</evidence>
<sequence length="227" mass="25446">MMRKTVLLMCLFAVFGCKKKDDPKPPGQVLLLFPEKNSECTTGIDQDATTSRVTFQWQRSDNTDSYELRVTNINSNTVQTISTQSTTASLPLLKGQPYSWLVRSRNNQVDNTISSEMWSFYNAGSRTTFAPFPAEILDPSMSERVFKDINNEVTLSWSASDLDNDIENIEVYFSEQNPPTDLEATLSNMATTFKVSVISGTTYYWSVVTRDAEGNATNSGIYSFSVL</sequence>
<dbReference type="InterPro" id="IPR013783">
    <property type="entry name" value="Ig-like_fold"/>
</dbReference>
<gene>
    <name evidence="1" type="ORF">V1H85_00770</name>
</gene>